<name>A0A6M0SB06_9CYAN</name>
<proteinExistence type="predicted"/>
<dbReference type="Proteomes" id="UP000473574">
    <property type="component" value="Unassembled WGS sequence"/>
</dbReference>
<sequence>MTYQPTLFTEIDLSKSLTDTEAGHKAILYKSAADFKPYFLELIKTNFPSFFAICYETLYNSMPSVHGELLGLDCGLLGLYHIPDQHYAFMLLRWGDNTTTVGYSDDVKLQAHLKALTKAEAVTGLCQTDTNITEELINKIISLTEMPYSPLTVGFTQTYQLKELFECSLLEGTTVPPHDDGIEGYRVFLMLRNPGYIIRGRGQTITRQRPGAGFVLNLKMTHEVHAIDPNSNPSPWLALTMGPYLKAEYNPVAAMTDGLVKFNTLIHCCQSLG</sequence>
<reference evidence="1 2" key="1">
    <citation type="journal article" date="2020" name="Microb. Ecol.">
        <title>Ecogenomics of the Marine Benthic Filamentous Cyanobacterium Adonisia.</title>
        <authorList>
            <person name="Walter J.M."/>
            <person name="Coutinho F.H."/>
            <person name="Leomil L."/>
            <person name="Hargreaves P.I."/>
            <person name="Campeao M.E."/>
            <person name="Vieira V.V."/>
            <person name="Silva B.S."/>
            <person name="Fistarol G.O."/>
            <person name="Salomon P.S."/>
            <person name="Sawabe T."/>
            <person name="Mino S."/>
            <person name="Hosokawa M."/>
            <person name="Miyashita H."/>
            <person name="Maruyama F."/>
            <person name="van Verk M.C."/>
            <person name="Dutilh B.E."/>
            <person name="Thompson C.C."/>
            <person name="Thompson F.L."/>
        </authorList>
    </citation>
    <scope>NUCLEOTIDE SEQUENCE [LARGE SCALE GENOMIC DNA]</scope>
    <source>
        <strain evidence="1 2">CCMR0082</strain>
    </source>
</reference>
<dbReference type="AlphaFoldDB" id="A0A6M0SB06"/>
<organism evidence="1 2">
    <name type="scientific">Adonisia turfae CCMR0082</name>
    <dbReference type="NCBI Taxonomy" id="2304604"/>
    <lineage>
        <taxon>Bacteria</taxon>
        <taxon>Bacillati</taxon>
        <taxon>Cyanobacteriota</taxon>
        <taxon>Adonisia</taxon>
        <taxon>Adonisia turfae</taxon>
    </lineage>
</organism>
<dbReference type="EMBL" id="QZCE01000002">
    <property type="protein sequence ID" value="NEZ65644.1"/>
    <property type="molecule type" value="Genomic_DNA"/>
</dbReference>
<protein>
    <submittedName>
        <fullName evidence="1">Uncharacterized protein</fullName>
    </submittedName>
</protein>
<evidence type="ECO:0000313" key="1">
    <source>
        <dbReference type="EMBL" id="NEZ65644.1"/>
    </source>
</evidence>
<comment type="caution">
    <text evidence="1">The sequence shown here is derived from an EMBL/GenBank/DDBJ whole genome shotgun (WGS) entry which is preliminary data.</text>
</comment>
<accession>A0A6M0SB06</accession>
<gene>
    <name evidence="1" type="ORF">D0962_23290</name>
</gene>
<evidence type="ECO:0000313" key="2">
    <source>
        <dbReference type="Proteomes" id="UP000473574"/>
    </source>
</evidence>